<comment type="subcellular location">
    <subcellularLocation>
        <location evidence="1">Cytoplasm</location>
    </subcellularLocation>
</comment>
<comment type="pathway">
    <text evidence="2">Nucleotide-sugar biosynthesis; GDP-alpha-D-mannose biosynthesis; alpha-D-mannose 1-phosphate from D-fructose 6-phosphate: step 2/2.</text>
</comment>
<dbReference type="GO" id="GO:0004615">
    <property type="term" value="F:phosphomannomutase activity"/>
    <property type="evidence" value="ECO:0007669"/>
    <property type="project" value="UniProtKB-EC"/>
</dbReference>
<dbReference type="EMBL" id="PCST01000036">
    <property type="protein sequence ID" value="PIP55543.1"/>
    <property type="molecule type" value="Genomic_DNA"/>
</dbReference>
<feature type="binding site" evidence="11">
    <location>
        <position position="183"/>
    </location>
    <ligand>
        <name>alpha-D-mannose 1-phosphate</name>
        <dbReference type="ChEBI" id="CHEBI:58409"/>
    </ligand>
</feature>
<dbReference type="SUPFAM" id="SSF56784">
    <property type="entry name" value="HAD-like"/>
    <property type="match status" value="1"/>
</dbReference>
<evidence type="ECO:0000256" key="4">
    <source>
        <dbReference type="ARBA" id="ARBA00011738"/>
    </source>
</evidence>
<comment type="caution">
    <text evidence="13">The sequence shown here is derived from an EMBL/GenBank/DDBJ whole genome shotgun (WGS) entry which is preliminary data.</text>
</comment>
<dbReference type="InterPro" id="IPR043169">
    <property type="entry name" value="PMM_cap"/>
</dbReference>
<dbReference type="Gene3D" id="3.30.1240.20">
    <property type="match status" value="1"/>
</dbReference>
<comment type="subunit">
    <text evidence="4">Homodimer.</text>
</comment>
<dbReference type="PANTHER" id="PTHR10466:SF0">
    <property type="entry name" value="PHOSPHOMANNOMUTASE"/>
    <property type="match status" value="1"/>
</dbReference>
<dbReference type="Proteomes" id="UP000229794">
    <property type="component" value="Unassembled WGS sequence"/>
</dbReference>
<name>A0A2H0BCY4_9BACT</name>
<evidence type="ECO:0000313" key="14">
    <source>
        <dbReference type="Proteomes" id="UP000229794"/>
    </source>
</evidence>
<dbReference type="NCBIfam" id="TIGR01484">
    <property type="entry name" value="HAD-SF-IIB"/>
    <property type="match status" value="1"/>
</dbReference>
<evidence type="ECO:0000256" key="2">
    <source>
        <dbReference type="ARBA" id="ARBA00004699"/>
    </source>
</evidence>
<feature type="active site" description="Proton donor/acceptor" evidence="10">
    <location>
        <position position="17"/>
    </location>
</feature>
<keyword evidence="9" id="KW-0413">Isomerase</keyword>
<keyword evidence="6" id="KW-0963">Cytoplasm</keyword>
<protein>
    <recommendedName>
        <fullName evidence="5">phosphomannomutase</fullName>
        <ecNumber evidence="5">5.4.2.8</ecNumber>
    </recommendedName>
</protein>
<dbReference type="GO" id="GO:0009298">
    <property type="term" value="P:GDP-mannose biosynthetic process"/>
    <property type="evidence" value="ECO:0007669"/>
    <property type="project" value="UniProtKB-UniPathway"/>
</dbReference>
<reference evidence="13 14" key="1">
    <citation type="submission" date="2017-09" db="EMBL/GenBank/DDBJ databases">
        <title>Depth-based differentiation of microbial function through sediment-hosted aquifers and enrichment of novel symbionts in the deep terrestrial subsurface.</title>
        <authorList>
            <person name="Probst A.J."/>
            <person name="Ladd B."/>
            <person name="Jarett J.K."/>
            <person name="Geller-Mcgrath D.E."/>
            <person name="Sieber C.M."/>
            <person name="Emerson J.B."/>
            <person name="Anantharaman K."/>
            <person name="Thomas B.C."/>
            <person name="Malmstrom R."/>
            <person name="Stieglmeier M."/>
            <person name="Klingl A."/>
            <person name="Woyke T."/>
            <person name="Ryan C.M."/>
            <person name="Banfield J.F."/>
        </authorList>
    </citation>
    <scope>NUCLEOTIDE SEQUENCE [LARGE SCALE GENOMIC DNA]</scope>
    <source>
        <strain evidence="13">CG22_combo_CG10-13_8_21_14_all_42_17</strain>
    </source>
</reference>
<evidence type="ECO:0000256" key="10">
    <source>
        <dbReference type="PIRSR" id="PIRSR605002-1"/>
    </source>
</evidence>
<dbReference type="GO" id="GO:0006487">
    <property type="term" value="P:protein N-linked glycosylation"/>
    <property type="evidence" value="ECO:0007669"/>
    <property type="project" value="TreeGrafter"/>
</dbReference>
<evidence type="ECO:0000256" key="5">
    <source>
        <dbReference type="ARBA" id="ARBA00012730"/>
    </source>
</evidence>
<accession>A0A2H0BCY4</accession>
<evidence type="ECO:0000256" key="7">
    <source>
        <dbReference type="ARBA" id="ARBA00022723"/>
    </source>
</evidence>
<proteinExistence type="inferred from homology"/>
<evidence type="ECO:0000256" key="11">
    <source>
        <dbReference type="PIRSR" id="PIRSR605002-2"/>
    </source>
</evidence>
<feature type="binding site" evidence="12">
    <location>
        <position position="17"/>
    </location>
    <ligand>
        <name>Mg(2+)</name>
        <dbReference type="ChEBI" id="CHEBI:18420"/>
        <label>1</label>
    </ligand>
</feature>
<evidence type="ECO:0000256" key="3">
    <source>
        <dbReference type="ARBA" id="ARBA00009736"/>
    </source>
</evidence>
<dbReference type="UniPathway" id="UPA00126">
    <property type="reaction ID" value="UER00424"/>
</dbReference>
<organism evidence="13 14">
    <name type="scientific">Candidatus Zambryskibacteria bacterium CG22_combo_CG10-13_8_21_14_all_42_17</name>
    <dbReference type="NCBI Taxonomy" id="1975118"/>
    <lineage>
        <taxon>Bacteria</taxon>
        <taxon>Candidatus Zambryskiibacteriota</taxon>
    </lineage>
</organism>
<sequence>MEKSAEGKIDLIAFDIDGTLTRSKQPIEPYMVDLLCELLDRYKVAVISGAGFSQFKWQILDHLSCSFDRLNKLYLLPADGTLFCYGDKWQCDSDKPLSIEEKVRIRRAFENIFEAVGLERPDKIYGEQVEDRGAQLNFSAFGQDAPIELKESWDPDNKKRVRMVEVLKQSLSDFSIRIGGTTSIEVTRQGVDKAYGLNKLIDRTGIKKEKILYIGDKLFKGGNDEPALIMGLESRAVQGPEETKKVIQEFLG</sequence>
<evidence type="ECO:0000256" key="6">
    <source>
        <dbReference type="ARBA" id="ARBA00022490"/>
    </source>
</evidence>
<dbReference type="GO" id="GO:0006013">
    <property type="term" value="P:mannose metabolic process"/>
    <property type="evidence" value="ECO:0007669"/>
    <property type="project" value="TreeGrafter"/>
</dbReference>
<dbReference type="InterPro" id="IPR023214">
    <property type="entry name" value="HAD_sf"/>
</dbReference>
<evidence type="ECO:0000256" key="1">
    <source>
        <dbReference type="ARBA" id="ARBA00004496"/>
    </source>
</evidence>
<evidence type="ECO:0000256" key="8">
    <source>
        <dbReference type="ARBA" id="ARBA00022842"/>
    </source>
</evidence>
<dbReference type="Pfam" id="PF03332">
    <property type="entry name" value="PMM"/>
    <property type="match status" value="1"/>
</dbReference>
<comment type="cofactor">
    <cofactor evidence="12">
        <name>Mg(2+)</name>
        <dbReference type="ChEBI" id="CHEBI:18420"/>
    </cofactor>
</comment>
<dbReference type="InterPro" id="IPR005002">
    <property type="entry name" value="PMM"/>
</dbReference>
<comment type="similarity">
    <text evidence="3">Belongs to the eukaryotic PMM family.</text>
</comment>
<evidence type="ECO:0000256" key="12">
    <source>
        <dbReference type="PIRSR" id="PIRSR605002-3"/>
    </source>
</evidence>
<dbReference type="EC" id="5.4.2.8" evidence="5"/>
<dbReference type="AlphaFoldDB" id="A0A2H0BCY4"/>
<dbReference type="InterPro" id="IPR006379">
    <property type="entry name" value="HAD-SF_hydro_IIB"/>
</dbReference>
<dbReference type="InterPro" id="IPR036412">
    <property type="entry name" value="HAD-like_sf"/>
</dbReference>
<evidence type="ECO:0000256" key="9">
    <source>
        <dbReference type="ARBA" id="ARBA00023235"/>
    </source>
</evidence>
<dbReference type="GO" id="GO:0005829">
    <property type="term" value="C:cytosol"/>
    <property type="evidence" value="ECO:0007669"/>
    <property type="project" value="TreeGrafter"/>
</dbReference>
<feature type="binding site" evidence="12">
    <location>
        <position position="216"/>
    </location>
    <ligand>
        <name>Mg(2+)</name>
        <dbReference type="ChEBI" id="CHEBI:18420"/>
        <label>1</label>
    </ligand>
</feature>
<feature type="active site" description="Nucleophile" evidence="10">
    <location>
        <position position="15"/>
    </location>
</feature>
<evidence type="ECO:0000313" key="13">
    <source>
        <dbReference type="EMBL" id="PIP55543.1"/>
    </source>
</evidence>
<keyword evidence="13" id="KW-0378">Hydrolase</keyword>
<dbReference type="GO" id="GO:0016791">
    <property type="term" value="F:phosphatase activity"/>
    <property type="evidence" value="ECO:0007669"/>
    <property type="project" value="UniProtKB-ARBA"/>
</dbReference>
<dbReference type="PANTHER" id="PTHR10466">
    <property type="entry name" value="PHOSPHOMANNOMUTASE"/>
    <property type="match status" value="1"/>
</dbReference>
<dbReference type="Gene3D" id="3.40.50.1000">
    <property type="entry name" value="HAD superfamily/HAD-like"/>
    <property type="match status" value="1"/>
</dbReference>
<dbReference type="GO" id="GO:0046872">
    <property type="term" value="F:metal ion binding"/>
    <property type="evidence" value="ECO:0007669"/>
    <property type="project" value="UniProtKB-KW"/>
</dbReference>
<keyword evidence="7 12" id="KW-0479">Metal-binding</keyword>
<feature type="binding site" evidence="11">
    <location>
        <position position="132"/>
    </location>
    <ligand>
        <name>alpha-D-mannose 1-phosphate</name>
        <dbReference type="ChEBI" id="CHEBI:58409"/>
    </ligand>
</feature>
<feature type="binding site" evidence="12">
    <location>
        <position position="15"/>
    </location>
    <ligand>
        <name>Mg(2+)</name>
        <dbReference type="ChEBI" id="CHEBI:18420"/>
        <label>1</label>
    </ligand>
</feature>
<keyword evidence="8 12" id="KW-0460">Magnesium</keyword>
<gene>
    <name evidence="13" type="ORF">COX06_02730</name>
</gene>